<dbReference type="Gene3D" id="3.30.10.20">
    <property type="match status" value="3"/>
</dbReference>
<proteinExistence type="predicted"/>
<evidence type="ECO:0000256" key="2">
    <source>
        <dbReference type="ARBA" id="ARBA00022527"/>
    </source>
</evidence>
<keyword evidence="15" id="KW-1185">Reference proteome</keyword>
<dbReference type="EMBL" id="CP001348">
    <property type="protein sequence ID" value="ACL75887.1"/>
    <property type="molecule type" value="Genomic_DNA"/>
</dbReference>
<dbReference type="Pfam" id="PF00069">
    <property type="entry name" value="Pkinase"/>
    <property type="match status" value="1"/>
</dbReference>
<feature type="compositionally biased region" description="Low complexity" evidence="10">
    <location>
        <begin position="561"/>
        <end position="574"/>
    </location>
</feature>
<dbReference type="GO" id="GO:0004674">
    <property type="term" value="F:protein serine/threonine kinase activity"/>
    <property type="evidence" value="ECO:0007669"/>
    <property type="project" value="UniProtKB-KW"/>
</dbReference>
<dbReference type="GO" id="GO:0005524">
    <property type="term" value="F:ATP binding"/>
    <property type="evidence" value="ECO:0007669"/>
    <property type="project" value="UniProtKB-UniRule"/>
</dbReference>
<keyword evidence="3" id="KW-0808">Transferase</keyword>
<dbReference type="NCBIfam" id="NF033483">
    <property type="entry name" value="PknB_PASTA_kin"/>
    <property type="match status" value="1"/>
</dbReference>
<feature type="binding site" evidence="9">
    <location>
        <position position="39"/>
    </location>
    <ligand>
        <name>ATP</name>
        <dbReference type="ChEBI" id="CHEBI:30616"/>
    </ligand>
</feature>
<dbReference type="InterPro" id="IPR008271">
    <property type="entry name" value="Ser/Thr_kinase_AS"/>
</dbReference>
<accession>B8I261</accession>
<evidence type="ECO:0000259" key="13">
    <source>
        <dbReference type="PROSITE" id="PS51178"/>
    </source>
</evidence>
<feature type="domain" description="Protein kinase" evidence="12">
    <location>
        <begin position="10"/>
        <end position="270"/>
    </location>
</feature>
<evidence type="ECO:0000256" key="10">
    <source>
        <dbReference type="SAM" id="MobiDB-lite"/>
    </source>
</evidence>
<feature type="compositionally biased region" description="Basic and acidic residues" evidence="10">
    <location>
        <begin position="618"/>
        <end position="627"/>
    </location>
</feature>
<dbReference type="InterPro" id="IPR011009">
    <property type="entry name" value="Kinase-like_dom_sf"/>
</dbReference>
<evidence type="ECO:0000256" key="5">
    <source>
        <dbReference type="ARBA" id="ARBA00022777"/>
    </source>
</evidence>
<keyword evidence="5 14" id="KW-0418">Kinase</keyword>
<dbReference type="AlphaFoldDB" id="B8I261"/>
<evidence type="ECO:0000256" key="8">
    <source>
        <dbReference type="ARBA" id="ARBA00048679"/>
    </source>
</evidence>
<keyword evidence="2 14" id="KW-0723">Serine/threonine-protein kinase</keyword>
<reference evidence="14 15" key="1">
    <citation type="submission" date="2009-01" db="EMBL/GenBank/DDBJ databases">
        <title>Complete sequence of Clostridium cellulolyticum H10.</title>
        <authorList>
            <consortium name="US DOE Joint Genome Institute"/>
            <person name="Lucas S."/>
            <person name="Copeland A."/>
            <person name="Lapidus A."/>
            <person name="Glavina del Rio T."/>
            <person name="Dalin E."/>
            <person name="Tice H."/>
            <person name="Bruce D."/>
            <person name="Goodwin L."/>
            <person name="Pitluck S."/>
            <person name="Chertkov O."/>
            <person name="Saunders E."/>
            <person name="Brettin T."/>
            <person name="Detter J.C."/>
            <person name="Han C."/>
            <person name="Larimer F."/>
            <person name="Land M."/>
            <person name="Hauser L."/>
            <person name="Kyrpides N."/>
            <person name="Ivanova N."/>
            <person name="Zhou J."/>
            <person name="Richardson P."/>
        </authorList>
    </citation>
    <scope>NUCLEOTIDE SEQUENCE [LARGE SCALE GENOMIC DNA]</scope>
    <source>
        <strain evidence="15">ATCC 35319 / DSM 5812 / JCM 6584 / H10</strain>
    </source>
</reference>
<dbReference type="PANTHER" id="PTHR43289">
    <property type="entry name" value="MITOGEN-ACTIVATED PROTEIN KINASE KINASE KINASE 20-RELATED"/>
    <property type="match status" value="1"/>
</dbReference>
<feature type="compositionally biased region" description="Polar residues" evidence="10">
    <location>
        <begin position="603"/>
        <end position="613"/>
    </location>
</feature>
<gene>
    <name evidence="14" type="ordered locus">Ccel_1535</name>
</gene>
<dbReference type="PROSITE" id="PS00108">
    <property type="entry name" value="PROTEIN_KINASE_ST"/>
    <property type="match status" value="1"/>
</dbReference>
<comment type="catalytic activity">
    <reaction evidence="8">
        <text>L-seryl-[protein] + ATP = O-phospho-L-seryl-[protein] + ADP + H(+)</text>
        <dbReference type="Rhea" id="RHEA:17989"/>
        <dbReference type="Rhea" id="RHEA-COMP:9863"/>
        <dbReference type="Rhea" id="RHEA-COMP:11604"/>
        <dbReference type="ChEBI" id="CHEBI:15378"/>
        <dbReference type="ChEBI" id="CHEBI:29999"/>
        <dbReference type="ChEBI" id="CHEBI:30616"/>
        <dbReference type="ChEBI" id="CHEBI:83421"/>
        <dbReference type="ChEBI" id="CHEBI:456216"/>
        <dbReference type="EC" id="2.7.11.1"/>
    </reaction>
</comment>
<dbReference type="PROSITE" id="PS50011">
    <property type="entry name" value="PROTEIN_KINASE_DOM"/>
    <property type="match status" value="1"/>
</dbReference>
<evidence type="ECO:0000313" key="14">
    <source>
        <dbReference type="EMBL" id="ACL75887.1"/>
    </source>
</evidence>
<dbReference type="CDD" id="cd14014">
    <property type="entry name" value="STKc_PknB_like"/>
    <property type="match status" value="1"/>
</dbReference>
<dbReference type="eggNOG" id="COG0515">
    <property type="taxonomic scope" value="Bacteria"/>
</dbReference>
<evidence type="ECO:0000256" key="4">
    <source>
        <dbReference type="ARBA" id="ARBA00022741"/>
    </source>
</evidence>
<keyword evidence="4 9" id="KW-0547">Nucleotide-binding</keyword>
<dbReference type="Proteomes" id="UP000001349">
    <property type="component" value="Chromosome"/>
</dbReference>
<evidence type="ECO:0000256" key="7">
    <source>
        <dbReference type="ARBA" id="ARBA00047899"/>
    </source>
</evidence>
<dbReference type="OrthoDB" id="9788659at2"/>
<dbReference type="CDD" id="cd06577">
    <property type="entry name" value="PASTA_pknB"/>
    <property type="match status" value="3"/>
</dbReference>
<sequence length="627" mass="69034">MEGQILGNRYLLLEKIGGGGMAVVYKAKCTLLNRFVAVKILRTEFINDDEFVKRFKIEAQAVASLSHPNVVSIYDVGHQDDIHYIVMEYIDGMTLKDYLNKHGALNWKHAVEITIQICSAIEHAHKNNIVHRDIKPHNILMTKEGIAKVTDFGIARAVTSSTITMVGSTIGSVHYFSPEQARGGFIDEKSDLYSLGIALYEMVTGKVPFDGDSPVAVALKHIQEMPLEPHKLIPSLPYGVNEIIMKAIQKEQNLRYQSATEMLSDLNTVLVQPQGGFVGNKSVSNQSTIRIRTVNSDDIDSTVRVSTRPSNVNNKKYESEKQKKKNNTTYWLAGIASVLVIGVLLFITIGLLTKDGSKNEINTMPDYRNKIFEDVKEDLIKRGINYTENWQDNDSVEKGIIFDQSVEPGTEYRNGNFTNLELTISNGPKTKKVPDITNKDYRAAQSELESQDIKYRIEEEFSESIKEDYVIRTDPKADEEIAEDAIVTIYVSKGAEVKLIKVPNLVGKTESVAMQLLKDAKLSLGSVLPAGTTNGIVNKQAPEAYSEVAPGEAITIWLTPQEQQAPSSPSQSDSSDTKPNGNSGGDNTKGGNNKGNTNTPGDQETSGTQQPDNGSGDGDNKTNTEGK</sequence>
<name>B8I261_RUMCH</name>
<dbReference type="HOGENOM" id="CLU_000288_135_2_9"/>
<evidence type="ECO:0000259" key="12">
    <source>
        <dbReference type="PROSITE" id="PS50011"/>
    </source>
</evidence>
<evidence type="ECO:0000256" key="1">
    <source>
        <dbReference type="ARBA" id="ARBA00012513"/>
    </source>
</evidence>
<keyword evidence="11" id="KW-0812">Transmembrane</keyword>
<feature type="domain" description="PASTA" evidence="13">
    <location>
        <begin position="427"/>
        <end position="493"/>
    </location>
</feature>
<feature type="compositionally biased region" description="Low complexity" evidence="10">
    <location>
        <begin position="589"/>
        <end position="602"/>
    </location>
</feature>
<dbReference type="InterPro" id="IPR005543">
    <property type="entry name" value="PASTA_dom"/>
</dbReference>
<dbReference type="FunFam" id="1.10.510.10:FF:000021">
    <property type="entry name" value="Serine/threonine protein kinase"/>
    <property type="match status" value="1"/>
</dbReference>
<comment type="catalytic activity">
    <reaction evidence="7">
        <text>L-threonyl-[protein] + ATP = O-phospho-L-threonyl-[protein] + ADP + H(+)</text>
        <dbReference type="Rhea" id="RHEA:46608"/>
        <dbReference type="Rhea" id="RHEA-COMP:11060"/>
        <dbReference type="Rhea" id="RHEA-COMP:11605"/>
        <dbReference type="ChEBI" id="CHEBI:15378"/>
        <dbReference type="ChEBI" id="CHEBI:30013"/>
        <dbReference type="ChEBI" id="CHEBI:30616"/>
        <dbReference type="ChEBI" id="CHEBI:61977"/>
        <dbReference type="ChEBI" id="CHEBI:456216"/>
        <dbReference type="EC" id="2.7.11.1"/>
    </reaction>
</comment>
<evidence type="ECO:0000313" key="15">
    <source>
        <dbReference type="Proteomes" id="UP000001349"/>
    </source>
</evidence>
<dbReference type="PANTHER" id="PTHR43289:SF34">
    <property type="entry name" value="SERINE_THREONINE-PROTEIN KINASE YBDM-RELATED"/>
    <property type="match status" value="1"/>
</dbReference>
<keyword evidence="6 9" id="KW-0067">ATP-binding</keyword>
<evidence type="ECO:0000256" key="6">
    <source>
        <dbReference type="ARBA" id="ARBA00022840"/>
    </source>
</evidence>
<dbReference type="STRING" id="394503.Ccel_1535"/>
<dbReference type="Gene3D" id="3.30.200.20">
    <property type="entry name" value="Phosphorylase Kinase, domain 1"/>
    <property type="match status" value="1"/>
</dbReference>
<feature type="region of interest" description="Disordered" evidence="10">
    <location>
        <begin position="561"/>
        <end position="627"/>
    </location>
</feature>
<dbReference type="PROSITE" id="PS00107">
    <property type="entry name" value="PROTEIN_KINASE_ATP"/>
    <property type="match status" value="1"/>
</dbReference>
<evidence type="ECO:0000256" key="11">
    <source>
        <dbReference type="SAM" id="Phobius"/>
    </source>
</evidence>
<feature type="domain" description="PASTA" evidence="13">
    <location>
        <begin position="358"/>
        <end position="426"/>
    </location>
</feature>
<evidence type="ECO:0000256" key="3">
    <source>
        <dbReference type="ARBA" id="ARBA00022679"/>
    </source>
</evidence>
<feature type="domain" description="PASTA" evidence="13">
    <location>
        <begin position="494"/>
        <end position="560"/>
    </location>
</feature>
<dbReference type="SMART" id="SM00220">
    <property type="entry name" value="S_TKc"/>
    <property type="match status" value="1"/>
</dbReference>
<keyword evidence="11" id="KW-0472">Membrane</keyword>
<dbReference type="SUPFAM" id="SSF56112">
    <property type="entry name" value="Protein kinase-like (PK-like)"/>
    <property type="match status" value="1"/>
</dbReference>
<dbReference type="PROSITE" id="PS51178">
    <property type="entry name" value="PASTA"/>
    <property type="match status" value="3"/>
</dbReference>
<dbReference type="EC" id="2.7.11.1" evidence="1"/>
<dbReference type="Pfam" id="PF03793">
    <property type="entry name" value="PASTA"/>
    <property type="match status" value="3"/>
</dbReference>
<keyword evidence="11" id="KW-1133">Transmembrane helix</keyword>
<dbReference type="FunFam" id="3.30.200.20:FF:000035">
    <property type="entry name" value="Serine/threonine protein kinase Stk1"/>
    <property type="match status" value="1"/>
</dbReference>
<dbReference type="Gene3D" id="1.10.510.10">
    <property type="entry name" value="Transferase(Phosphotransferase) domain 1"/>
    <property type="match status" value="1"/>
</dbReference>
<organism evidence="14 15">
    <name type="scientific">Ruminiclostridium cellulolyticum (strain ATCC 35319 / DSM 5812 / JCM 6584 / H10)</name>
    <name type="common">Clostridium cellulolyticum</name>
    <dbReference type="NCBI Taxonomy" id="394503"/>
    <lineage>
        <taxon>Bacteria</taxon>
        <taxon>Bacillati</taxon>
        <taxon>Bacillota</taxon>
        <taxon>Clostridia</taxon>
        <taxon>Eubacteriales</taxon>
        <taxon>Oscillospiraceae</taxon>
        <taxon>Ruminiclostridium</taxon>
    </lineage>
</organism>
<dbReference type="KEGG" id="cce:Ccel_1535"/>
<dbReference type="RefSeq" id="WP_015925028.1">
    <property type="nucleotide sequence ID" value="NC_011898.1"/>
</dbReference>
<evidence type="ECO:0000256" key="9">
    <source>
        <dbReference type="PROSITE-ProRule" id="PRU10141"/>
    </source>
</evidence>
<dbReference type="SMART" id="SM00740">
    <property type="entry name" value="PASTA"/>
    <property type="match status" value="3"/>
</dbReference>
<feature type="transmembrane region" description="Helical" evidence="11">
    <location>
        <begin position="330"/>
        <end position="352"/>
    </location>
</feature>
<dbReference type="InterPro" id="IPR000719">
    <property type="entry name" value="Prot_kinase_dom"/>
</dbReference>
<dbReference type="InterPro" id="IPR017441">
    <property type="entry name" value="Protein_kinase_ATP_BS"/>
</dbReference>
<protein>
    <recommendedName>
        <fullName evidence="1">non-specific serine/threonine protein kinase</fullName>
        <ecNumber evidence="1">2.7.11.1</ecNumber>
    </recommendedName>
</protein>